<dbReference type="PANTHER" id="PTHR21483">
    <property type="entry name" value="RNA POLYMERASE II-ASSOCIATED PROTEIN 1"/>
    <property type="match status" value="1"/>
</dbReference>
<evidence type="ECO:0000313" key="9">
    <source>
        <dbReference type="EMBL" id="KAJ1524364.1"/>
    </source>
</evidence>
<reference evidence="9" key="1">
    <citation type="submission" date="2022-12" db="EMBL/GenBank/DDBJ databases">
        <title>Chromosome-level genome assembly of the bean flower thrips Megalurothrips usitatus.</title>
        <authorList>
            <person name="Ma L."/>
            <person name="Liu Q."/>
            <person name="Li H."/>
            <person name="Cai W."/>
        </authorList>
    </citation>
    <scope>NUCLEOTIDE SEQUENCE</scope>
    <source>
        <strain evidence="9">Cailab_2022a</strain>
    </source>
</reference>
<evidence type="ECO:0000259" key="7">
    <source>
        <dbReference type="Pfam" id="PF08621"/>
    </source>
</evidence>
<comment type="similarity">
    <text evidence="2">Belongs to the RPAP1 family.</text>
</comment>
<dbReference type="AlphaFoldDB" id="A0AAV7XL73"/>
<proteinExistence type="inferred from homology"/>
<dbReference type="Proteomes" id="UP001075354">
    <property type="component" value="Chromosome 9"/>
</dbReference>
<dbReference type="PANTHER" id="PTHR21483:SF18">
    <property type="entry name" value="RNA POLYMERASE II-ASSOCIATED PROTEIN 1"/>
    <property type="match status" value="1"/>
</dbReference>
<dbReference type="GO" id="GO:0006366">
    <property type="term" value="P:transcription by RNA polymerase II"/>
    <property type="evidence" value="ECO:0007669"/>
    <property type="project" value="InterPro"/>
</dbReference>
<evidence type="ECO:0000256" key="1">
    <source>
        <dbReference type="ARBA" id="ARBA00004123"/>
    </source>
</evidence>
<feature type="compositionally biased region" description="Low complexity" evidence="5">
    <location>
        <begin position="53"/>
        <end position="79"/>
    </location>
</feature>
<feature type="compositionally biased region" description="Basic and acidic residues" evidence="5">
    <location>
        <begin position="133"/>
        <end position="143"/>
    </location>
</feature>
<comment type="caution">
    <text evidence="9">The sequence shown here is derived from an EMBL/GenBank/DDBJ whole genome shotgun (WGS) entry which is preliminary data.</text>
</comment>
<keyword evidence="10" id="KW-1185">Reference proteome</keyword>
<dbReference type="InterPro" id="IPR039913">
    <property type="entry name" value="RPAP1/Rba50"/>
</dbReference>
<gene>
    <name evidence="9" type="ORF">ONE63_010865</name>
</gene>
<keyword evidence="3" id="KW-0804">Transcription</keyword>
<dbReference type="InterPro" id="IPR013929">
    <property type="entry name" value="RPAP1_C"/>
</dbReference>
<feature type="domain" description="RPAP1/MINIYO-like TPR repeats" evidence="8">
    <location>
        <begin position="1018"/>
        <end position="1236"/>
    </location>
</feature>
<keyword evidence="4" id="KW-0539">Nucleus</keyword>
<dbReference type="InterPro" id="IPR057989">
    <property type="entry name" value="TPR_RPAP1/MINIYO-like"/>
</dbReference>
<sequence length="1257" mass="140642">MSHPHRPARGETDEDLLRLQQEFLAKKEKPAVNVIKKVNPVPLAGGKDGPNNPTQQPSSKSTPSFEAASSSETARSSSAGQEPRNVPREIPLPTPKWMTEQTAPNNIPEVPLKAKSQGNDSGPPKRKSLFALRMEKSRADAKSNTEPTTYEKSVPKNKTAFGDRSYVISGKQGEEIHHQNVSLLEKLSVQEIEEERQRLMSQLSSSSISYLLSRRKVHGNQDTSKDLKNLTVQENLISERAVSKKVEHSEVSNEKKRAFSNSLTSPEKHEEQKPNEKNLLDTLPINPNEAKQWLHMDVVEKDKLEWMKELPPVRKDPGPEEPYAARFDFQGLLLPYNDDKVEVNEGLHHHGDEPERPGYTLQELMQLSRSSVQQQRIMGLNTLGNVLIKSKLGIYDSVLQQNIVKELLDAGIFLLLRFSMDDLSPPVVIAALTAMRNLLFNEPDEASLDYILGCEGGLQNPLLEVPYEENDAQKIQEQKDHEAELKDFEIIQLDVLKGAERTNLIARLGYILDVLKGPPDIVLDVLLRIARHSRNLAEAIVKCGGLLRTIRDQLLTTQVIPSLAAGFGQPGYGEPSSKALKLMRVLAAHSRTIANTLLDKFNIMEPVMTYVSMSSPELPHIQSLVIHGFYLWQTFMSYGLASQSVIDLFPILMRQLHFHAQLTSAVGEEAASSGHELATALIGIIERASDIVMSDHNILDCKPVFQLAKLVIDCARKWMTQQSQSTDIPSWSCVKLIGSALNCIATVGSCAKKQDGADARSILERVEAFAHETIFPFLKSSSLQRLIDNLIPSSYFLSSGEPGTKRDPPNLPSIGALEWCGQSLLPGLLPNAPQPLLSGLLRFIAASCEILGSSSVKFQSLLLDNAAIDNYIRALVSQTLCSSSQWFCRQEVYMLHHLVVLIVLQPKLVPSQYQARYSQLAFRVVDLIQANDKYLISGLLPITIFSPEFVRWGMDPNRVGGKFQELIDESLIRLPSTGSLYLNMLGVRFSKAPPPSQRTSLTSLPKGTDPALPVDWHFAPILILYGQYNAQNRARCSEHETILMVTDTLQFLFLVENLWPKARRPLSVTARWCRLALVFLAGSDLFLDKVIQRYLKINLEQLLLQRSKLNFNEAIPGLSSFYDLYGELLLQFSAVSYGDKLFGAFLLLPLQQRQDPQLRRMVWGENSVVIRALATAIDEVGVPIEEYLEPCETDPILLTHYLESVARGQIIEKTCPLLFRVAVHHVATFVARHKDHTFARSLQKRIEHLGNKVYSSP</sequence>
<evidence type="ECO:0000256" key="4">
    <source>
        <dbReference type="ARBA" id="ARBA00023242"/>
    </source>
</evidence>
<feature type="compositionally biased region" description="Basic and acidic residues" evidence="5">
    <location>
        <begin position="241"/>
        <end position="257"/>
    </location>
</feature>
<dbReference type="SUPFAM" id="SSF48371">
    <property type="entry name" value="ARM repeat"/>
    <property type="match status" value="1"/>
</dbReference>
<evidence type="ECO:0000256" key="5">
    <source>
        <dbReference type="SAM" id="MobiDB-lite"/>
    </source>
</evidence>
<evidence type="ECO:0000259" key="6">
    <source>
        <dbReference type="Pfam" id="PF08620"/>
    </source>
</evidence>
<name>A0AAV7XL73_9NEOP</name>
<evidence type="ECO:0000256" key="2">
    <source>
        <dbReference type="ARBA" id="ARBA00009953"/>
    </source>
</evidence>
<dbReference type="EMBL" id="JAPTSV010000009">
    <property type="protein sequence ID" value="KAJ1524364.1"/>
    <property type="molecule type" value="Genomic_DNA"/>
</dbReference>
<evidence type="ECO:0000313" key="10">
    <source>
        <dbReference type="Proteomes" id="UP001075354"/>
    </source>
</evidence>
<organism evidence="9 10">
    <name type="scientific">Megalurothrips usitatus</name>
    <name type="common">bean blossom thrips</name>
    <dbReference type="NCBI Taxonomy" id="439358"/>
    <lineage>
        <taxon>Eukaryota</taxon>
        <taxon>Metazoa</taxon>
        <taxon>Ecdysozoa</taxon>
        <taxon>Arthropoda</taxon>
        <taxon>Hexapoda</taxon>
        <taxon>Insecta</taxon>
        <taxon>Pterygota</taxon>
        <taxon>Neoptera</taxon>
        <taxon>Paraneoptera</taxon>
        <taxon>Thysanoptera</taxon>
        <taxon>Terebrantia</taxon>
        <taxon>Thripoidea</taxon>
        <taxon>Thripidae</taxon>
        <taxon>Megalurothrips</taxon>
    </lineage>
</organism>
<dbReference type="Pfam" id="PF25766">
    <property type="entry name" value="TPR_RPAP1"/>
    <property type="match status" value="1"/>
</dbReference>
<feature type="domain" description="RPAP1 N-terminal" evidence="7">
    <location>
        <begin position="174"/>
        <end position="216"/>
    </location>
</feature>
<feature type="region of interest" description="Disordered" evidence="5">
    <location>
        <begin position="29"/>
        <end position="157"/>
    </location>
</feature>
<evidence type="ECO:0008006" key="11">
    <source>
        <dbReference type="Google" id="ProtNLM"/>
    </source>
</evidence>
<protein>
    <recommendedName>
        <fullName evidence="11">RNA polymerase II-associated protein 1</fullName>
    </recommendedName>
</protein>
<evidence type="ECO:0000259" key="8">
    <source>
        <dbReference type="Pfam" id="PF25766"/>
    </source>
</evidence>
<dbReference type="Pfam" id="PF08620">
    <property type="entry name" value="RPAP1_C"/>
    <property type="match status" value="1"/>
</dbReference>
<dbReference type="Pfam" id="PF08621">
    <property type="entry name" value="RPAP1_N"/>
    <property type="match status" value="1"/>
</dbReference>
<dbReference type="InterPro" id="IPR016024">
    <property type="entry name" value="ARM-type_fold"/>
</dbReference>
<dbReference type="InterPro" id="IPR013930">
    <property type="entry name" value="RPAP1_N"/>
</dbReference>
<comment type="subcellular location">
    <subcellularLocation>
        <location evidence="1">Nucleus</location>
    </subcellularLocation>
</comment>
<feature type="region of interest" description="Disordered" evidence="5">
    <location>
        <begin position="241"/>
        <end position="282"/>
    </location>
</feature>
<feature type="compositionally biased region" description="Basic and acidic residues" evidence="5">
    <location>
        <begin position="266"/>
        <end position="279"/>
    </location>
</feature>
<accession>A0AAV7XL73</accession>
<evidence type="ECO:0000256" key="3">
    <source>
        <dbReference type="ARBA" id="ARBA00023163"/>
    </source>
</evidence>
<feature type="domain" description="RPAP1 C-terminal" evidence="6">
    <location>
        <begin position="325"/>
        <end position="389"/>
    </location>
</feature>